<name>A0ACB9RGD0_9MYRT</name>
<reference evidence="2" key="1">
    <citation type="journal article" date="2023" name="Front. Plant Sci.">
        <title>Chromosomal-level genome assembly of Melastoma candidum provides insights into trichome evolution.</title>
        <authorList>
            <person name="Zhong Y."/>
            <person name="Wu W."/>
            <person name="Sun C."/>
            <person name="Zou P."/>
            <person name="Liu Y."/>
            <person name="Dai S."/>
            <person name="Zhou R."/>
        </authorList>
    </citation>
    <scope>NUCLEOTIDE SEQUENCE [LARGE SCALE GENOMIC DNA]</scope>
</reference>
<protein>
    <submittedName>
        <fullName evidence="1">Uncharacterized protein</fullName>
    </submittedName>
</protein>
<dbReference type="Proteomes" id="UP001057402">
    <property type="component" value="Chromosome 4"/>
</dbReference>
<evidence type="ECO:0000313" key="1">
    <source>
        <dbReference type="EMBL" id="KAI4377924.1"/>
    </source>
</evidence>
<evidence type="ECO:0000313" key="2">
    <source>
        <dbReference type="Proteomes" id="UP001057402"/>
    </source>
</evidence>
<proteinExistence type="predicted"/>
<keyword evidence="2" id="KW-1185">Reference proteome</keyword>
<dbReference type="EMBL" id="CM042883">
    <property type="protein sequence ID" value="KAI4377924.1"/>
    <property type="molecule type" value="Genomic_DNA"/>
</dbReference>
<sequence>MSSLTSGSTPTSTPCSPDKDVSETLRFIRQHLLGDEEPSPTSFPSHLPPQVSDSPADYDYHLTYDNCKRTMSGCDYLKVSVPDDKVGWLRPAGDVDEVAKEASPDHSGDRRPFRGVRMRPWGKFAAEIRDPNKKGSRMWLGTYDTAAEAARAYDRAAFRLRGSKAILNFPLDAGKLHVSLQEGTGVGARKRQRVDGGGDSKEEVRPLTPSSWAESWSEQDAETGIFNLPPSPNPSVGFAGLMVV</sequence>
<organism evidence="1 2">
    <name type="scientific">Melastoma candidum</name>
    <dbReference type="NCBI Taxonomy" id="119954"/>
    <lineage>
        <taxon>Eukaryota</taxon>
        <taxon>Viridiplantae</taxon>
        <taxon>Streptophyta</taxon>
        <taxon>Embryophyta</taxon>
        <taxon>Tracheophyta</taxon>
        <taxon>Spermatophyta</taxon>
        <taxon>Magnoliopsida</taxon>
        <taxon>eudicotyledons</taxon>
        <taxon>Gunneridae</taxon>
        <taxon>Pentapetalae</taxon>
        <taxon>rosids</taxon>
        <taxon>malvids</taxon>
        <taxon>Myrtales</taxon>
        <taxon>Melastomataceae</taxon>
        <taxon>Melastomatoideae</taxon>
        <taxon>Melastomateae</taxon>
        <taxon>Melastoma</taxon>
    </lineage>
</organism>
<accession>A0ACB9RGD0</accession>
<comment type="caution">
    <text evidence="1">The sequence shown here is derived from an EMBL/GenBank/DDBJ whole genome shotgun (WGS) entry which is preliminary data.</text>
</comment>
<gene>
    <name evidence="1" type="ORF">MLD38_015478</name>
</gene>